<dbReference type="PANTHER" id="PTHR33048">
    <property type="entry name" value="PTH11-LIKE INTEGRAL MEMBRANE PROTEIN (AFU_ORTHOLOGUE AFUA_5G11245)"/>
    <property type="match status" value="1"/>
</dbReference>
<dbReference type="PANTHER" id="PTHR33048:SF19">
    <property type="entry name" value="MEMBRANE PROTEIN PTH11-LIKE, PUTATIVE (AFU_ORTHOLOGUE AFUA_1G14080)-RELATED"/>
    <property type="match status" value="1"/>
</dbReference>
<dbReference type="STRING" id="363999.A0A439DFU9"/>
<dbReference type="AlphaFoldDB" id="A0A439DFU9"/>
<evidence type="ECO:0000256" key="3">
    <source>
        <dbReference type="ARBA" id="ARBA00022989"/>
    </source>
</evidence>
<evidence type="ECO:0000313" key="9">
    <source>
        <dbReference type="EMBL" id="RWA13249.1"/>
    </source>
</evidence>
<reference evidence="9 10" key="1">
    <citation type="submission" date="2018-12" db="EMBL/GenBank/DDBJ databases">
        <title>Draft genome sequence of Xylaria grammica IHI A82.</title>
        <authorList>
            <person name="Buettner E."/>
            <person name="Kellner H."/>
        </authorList>
    </citation>
    <scope>NUCLEOTIDE SEQUENCE [LARGE SCALE GENOMIC DNA]</scope>
    <source>
        <strain evidence="9 10">IHI A82</strain>
    </source>
</reference>
<sequence length="371" mass="41563">MSSDEAEQVNYVTTALTLLILTTRIVLWLWRRERIDPSFILAVFSVVVVLARLVANVYYLKYGNAPDVIKHAGYFDEKNLEYVKLGSILVLVARALVTVIIWLQICILLIFYSRITYGVNWVAVVVKTAWIFVAVSFLIIIPLTFLECRPISLYWQISPDPGHCVQAYAQLITQTISNIILDLMLIAIAYPIVGLRKRTVGEHVTLWTLFALGTFCIIISIIRLVNVRGSGSAQITRSLWASVQMLVSTFVANSPNIYGSIRAVRMKKSTGNSTPAPAGYGLSTIGCNRSRPTTDSWMKMDDYDYVTMTPERQSYIRPLPPATTFYDDETAPAPYSHPPRLQNETHTRNNPSGSNIAITASRAQSPEMRSC</sequence>
<evidence type="ECO:0000256" key="6">
    <source>
        <dbReference type="SAM" id="MobiDB-lite"/>
    </source>
</evidence>
<gene>
    <name evidence="9" type="ORF">EKO27_g1854</name>
</gene>
<dbReference type="InterPro" id="IPR049326">
    <property type="entry name" value="Rhodopsin_dom_fungi"/>
</dbReference>
<feature type="transmembrane region" description="Helical" evidence="7">
    <location>
        <begin position="39"/>
        <end position="60"/>
    </location>
</feature>
<keyword evidence="4 7" id="KW-0472">Membrane</keyword>
<dbReference type="Proteomes" id="UP000286045">
    <property type="component" value="Unassembled WGS sequence"/>
</dbReference>
<feature type="transmembrane region" description="Helical" evidence="7">
    <location>
        <begin position="204"/>
        <end position="226"/>
    </location>
</feature>
<evidence type="ECO:0000256" key="2">
    <source>
        <dbReference type="ARBA" id="ARBA00022692"/>
    </source>
</evidence>
<dbReference type="InterPro" id="IPR052337">
    <property type="entry name" value="SAT4-like"/>
</dbReference>
<organism evidence="9 10">
    <name type="scientific">Xylaria grammica</name>
    <dbReference type="NCBI Taxonomy" id="363999"/>
    <lineage>
        <taxon>Eukaryota</taxon>
        <taxon>Fungi</taxon>
        <taxon>Dikarya</taxon>
        <taxon>Ascomycota</taxon>
        <taxon>Pezizomycotina</taxon>
        <taxon>Sordariomycetes</taxon>
        <taxon>Xylariomycetidae</taxon>
        <taxon>Xylariales</taxon>
        <taxon>Xylariaceae</taxon>
        <taxon>Xylaria</taxon>
    </lineage>
</organism>
<comment type="subcellular location">
    <subcellularLocation>
        <location evidence="1">Membrane</location>
        <topology evidence="1">Multi-pass membrane protein</topology>
    </subcellularLocation>
</comment>
<feature type="transmembrane region" description="Helical" evidence="7">
    <location>
        <begin position="165"/>
        <end position="192"/>
    </location>
</feature>
<evidence type="ECO:0000256" key="7">
    <source>
        <dbReference type="SAM" id="Phobius"/>
    </source>
</evidence>
<protein>
    <recommendedName>
        <fullName evidence="8">Rhodopsin domain-containing protein</fullName>
    </recommendedName>
</protein>
<evidence type="ECO:0000256" key="4">
    <source>
        <dbReference type="ARBA" id="ARBA00023136"/>
    </source>
</evidence>
<comment type="caution">
    <text evidence="9">The sequence shown here is derived from an EMBL/GenBank/DDBJ whole genome shotgun (WGS) entry which is preliminary data.</text>
</comment>
<evidence type="ECO:0000256" key="1">
    <source>
        <dbReference type="ARBA" id="ARBA00004141"/>
    </source>
</evidence>
<feature type="transmembrane region" description="Helical" evidence="7">
    <location>
        <begin position="124"/>
        <end position="145"/>
    </location>
</feature>
<keyword evidence="3 7" id="KW-1133">Transmembrane helix</keyword>
<feature type="transmembrane region" description="Helical" evidence="7">
    <location>
        <begin position="238"/>
        <end position="258"/>
    </location>
</feature>
<name>A0A439DFU9_9PEZI</name>
<dbReference type="GO" id="GO:0016020">
    <property type="term" value="C:membrane"/>
    <property type="evidence" value="ECO:0007669"/>
    <property type="project" value="UniProtKB-SubCell"/>
</dbReference>
<feature type="compositionally biased region" description="Polar residues" evidence="6">
    <location>
        <begin position="342"/>
        <end position="364"/>
    </location>
</feature>
<accession>A0A439DFU9</accession>
<evidence type="ECO:0000256" key="5">
    <source>
        <dbReference type="ARBA" id="ARBA00038359"/>
    </source>
</evidence>
<dbReference type="Pfam" id="PF20684">
    <property type="entry name" value="Fung_rhodopsin"/>
    <property type="match status" value="1"/>
</dbReference>
<keyword evidence="2 7" id="KW-0812">Transmembrane</keyword>
<proteinExistence type="inferred from homology"/>
<dbReference type="EMBL" id="RYZI01000031">
    <property type="protein sequence ID" value="RWA13249.1"/>
    <property type="molecule type" value="Genomic_DNA"/>
</dbReference>
<feature type="transmembrane region" description="Helical" evidence="7">
    <location>
        <begin position="88"/>
        <end position="112"/>
    </location>
</feature>
<keyword evidence="10" id="KW-1185">Reference proteome</keyword>
<feature type="transmembrane region" description="Helical" evidence="7">
    <location>
        <begin position="12"/>
        <end position="30"/>
    </location>
</feature>
<comment type="similarity">
    <text evidence="5">Belongs to the SAT4 family.</text>
</comment>
<evidence type="ECO:0000313" key="10">
    <source>
        <dbReference type="Proteomes" id="UP000286045"/>
    </source>
</evidence>
<feature type="domain" description="Rhodopsin" evidence="8">
    <location>
        <begin position="36"/>
        <end position="255"/>
    </location>
</feature>
<feature type="region of interest" description="Disordered" evidence="6">
    <location>
        <begin position="326"/>
        <end position="371"/>
    </location>
</feature>
<evidence type="ECO:0000259" key="8">
    <source>
        <dbReference type="Pfam" id="PF20684"/>
    </source>
</evidence>